<reference evidence="1" key="2">
    <citation type="submission" date="2020-09" db="EMBL/GenBank/DDBJ databases">
        <authorList>
            <person name="Sun Q."/>
            <person name="Zhou Y."/>
        </authorList>
    </citation>
    <scope>NUCLEOTIDE SEQUENCE</scope>
    <source>
        <strain evidence="1">CGMCC 1.12827</strain>
    </source>
</reference>
<evidence type="ECO:0008006" key="3">
    <source>
        <dbReference type="Google" id="ProtNLM"/>
    </source>
</evidence>
<evidence type="ECO:0000313" key="2">
    <source>
        <dbReference type="Proteomes" id="UP000621454"/>
    </source>
</evidence>
<dbReference type="EMBL" id="BMGC01000001">
    <property type="protein sequence ID" value="GGB15984.1"/>
    <property type="molecule type" value="Genomic_DNA"/>
</dbReference>
<dbReference type="InterPro" id="IPR008912">
    <property type="entry name" value="Uncharacterised_CoxE"/>
</dbReference>
<gene>
    <name evidence="1" type="ORF">GCM10011489_00150</name>
</gene>
<proteinExistence type="predicted"/>
<protein>
    <recommendedName>
        <fullName evidence="3">VWA domain containing CoxE-like protein</fullName>
    </recommendedName>
</protein>
<organism evidence="1 2">
    <name type="scientific">Gordonia jinhuaensis</name>
    <dbReference type="NCBI Taxonomy" id="1517702"/>
    <lineage>
        <taxon>Bacteria</taxon>
        <taxon>Bacillati</taxon>
        <taxon>Actinomycetota</taxon>
        <taxon>Actinomycetes</taxon>
        <taxon>Mycobacteriales</taxon>
        <taxon>Gordoniaceae</taxon>
        <taxon>Gordonia</taxon>
    </lineage>
</organism>
<dbReference type="PANTHER" id="PTHR39338:SF5">
    <property type="entry name" value="BLR6139 PROTEIN"/>
    <property type="match status" value="1"/>
</dbReference>
<dbReference type="Proteomes" id="UP000621454">
    <property type="component" value="Unassembled WGS sequence"/>
</dbReference>
<sequence length="510" mass="55815">MREAIHRFVRLLRLHGLRIGVSETVDAIAAASTAGVLSDRELLRSALRVCLVKDRRDEDAFDRVFDAFFGLRPVLDAPHDHGHSHSHDDLTDNGELEEFTLSEDVGTTPQQGHSHGKPSDIRDYFDPDDLAEQYNLHQEANKLDMASLTDEIVLSTDALPGNADAARVELALSRLHNPGRPGDLMSGNPTRLDAELSVAQEMALLDWLDSADGDDGKAPEREDLTALRQALAGLLDGLPETLRRHLEQLLATDAQIEEREIEAAAAAAIDESRRADLEESLRRLIHSLHGAPRSRRKVAARGSVDGARTMRKNLRYDGVPFRPITVAKVSDRPDLVVLADVSLSVRSAAGFTLQMVHGLQGLVSHVRSFAFVADLVEITELFTEHPPEQALSMVVSGLPAGGVLDVDADSDYGAALGRFADDFSSTITRRTTVLILGDGRGNGHDPNLRAFEEITRRARETIWITPEPRYSWGLGSCDLPAYAALCDRVHIVRDLAGLERVGIEHSLTGV</sequence>
<dbReference type="AlphaFoldDB" id="A0A916SVK4"/>
<comment type="caution">
    <text evidence="1">The sequence shown here is derived from an EMBL/GenBank/DDBJ whole genome shotgun (WGS) entry which is preliminary data.</text>
</comment>
<keyword evidence="2" id="KW-1185">Reference proteome</keyword>
<evidence type="ECO:0000313" key="1">
    <source>
        <dbReference type="EMBL" id="GGB15984.1"/>
    </source>
</evidence>
<dbReference type="RefSeq" id="WP_188584550.1">
    <property type="nucleotide sequence ID" value="NZ_BMGC01000001.1"/>
</dbReference>
<reference evidence="1" key="1">
    <citation type="journal article" date="2014" name="Int. J. Syst. Evol. Microbiol.">
        <title>Complete genome sequence of Corynebacterium casei LMG S-19264T (=DSM 44701T), isolated from a smear-ripened cheese.</title>
        <authorList>
            <consortium name="US DOE Joint Genome Institute (JGI-PGF)"/>
            <person name="Walter F."/>
            <person name="Albersmeier A."/>
            <person name="Kalinowski J."/>
            <person name="Ruckert C."/>
        </authorList>
    </citation>
    <scope>NUCLEOTIDE SEQUENCE</scope>
    <source>
        <strain evidence="1">CGMCC 1.12827</strain>
    </source>
</reference>
<dbReference type="PANTHER" id="PTHR39338">
    <property type="entry name" value="BLL5662 PROTEIN-RELATED"/>
    <property type="match status" value="1"/>
</dbReference>
<accession>A0A916SVK4</accession>
<dbReference type="Pfam" id="PF05762">
    <property type="entry name" value="VWA_CoxE"/>
    <property type="match status" value="1"/>
</dbReference>
<name>A0A916SVK4_9ACTN</name>